<name>W6XZ93_COCC2</name>
<dbReference type="PANTHER" id="PTHR45348">
    <property type="entry name" value="HYPOTHETICAL OXIDOREDUCTASE (EUROFUNG)"/>
    <property type="match status" value="1"/>
</dbReference>
<evidence type="ECO:0000259" key="4">
    <source>
        <dbReference type="SMART" id="SM00829"/>
    </source>
</evidence>
<comment type="subunit">
    <text evidence="2">Monomer.</text>
</comment>
<protein>
    <recommendedName>
        <fullName evidence="4">Enoyl reductase (ER) domain-containing protein</fullName>
    </recommendedName>
</protein>
<dbReference type="InterPro" id="IPR020843">
    <property type="entry name" value="ER"/>
</dbReference>
<dbReference type="RefSeq" id="XP_007712898.1">
    <property type="nucleotide sequence ID" value="XM_007714708.1"/>
</dbReference>
<comment type="similarity">
    <text evidence="1">Belongs to the zinc-containing alcohol dehydrogenase family.</text>
</comment>
<evidence type="ECO:0000313" key="6">
    <source>
        <dbReference type="Proteomes" id="UP000053841"/>
    </source>
</evidence>
<dbReference type="Proteomes" id="UP000053841">
    <property type="component" value="Unassembled WGS sequence"/>
</dbReference>
<dbReference type="InterPro" id="IPR036291">
    <property type="entry name" value="NAD(P)-bd_dom_sf"/>
</dbReference>
<dbReference type="Gene3D" id="3.40.50.720">
    <property type="entry name" value="NAD(P)-binding Rossmann-like Domain"/>
    <property type="match status" value="1"/>
</dbReference>
<dbReference type="KEGG" id="bze:COCCADRAFT_97776"/>
<dbReference type="GeneID" id="19154440"/>
<dbReference type="PANTHER" id="PTHR45348:SF2">
    <property type="entry name" value="ZINC-TYPE ALCOHOL DEHYDROGENASE-LIKE PROTEIN C2E1P3.01"/>
    <property type="match status" value="1"/>
</dbReference>
<dbReference type="eggNOG" id="KOG1198">
    <property type="taxonomic scope" value="Eukaryota"/>
</dbReference>
<dbReference type="SUPFAM" id="SSF50129">
    <property type="entry name" value="GroES-like"/>
    <property type="match status" value="1"/>
</dbReference>
<dbReference type="Gene3D" id="3.90.180.10">
    <property type="entry name" value="Medium-chain alcohol dehydrogenases, catalytic domain"/>
    <property type="match status" value="1"/>
</dbReference>
<dbReference type="SMART" id="SM00829">
    <property type="entry name" value="PKS_ER"/>
    <property type="match status" value="1"/>
</dbReference>
<dbReference type="Pfam" id="PF08240">
    <property type="entry name" value="ADH_N"/>
    <property type="match status" value="1"/>
</dbReference>
<dbReference type="GO" id="GO:0016651">
    <property type="term" value="F:oxidoreductase activity, acting on NAD(P)H"/>
    <property type="evidence" value="ECO:0007669"/>
    <property type="project" value="InterPro"/>
</dbReference>
<dbReference type="EMBL" id="KI964624">
    <property type="protein sequence ID" value="EUC32792.1"/>
    <property type="molecule type" value="Genomic_DNA"/>
</dbReference>
<evidence type="ECO:0000256" key="2">
    <source>
        <dbReference type="ARBA" id="ARBA00011245"/>
    </source>
</evidence>
<evidence type="ECO:0000313" key="5">
    <source>
        <dbReference type="EMBL" id="EUC32792.1"/>
    </source>
</evidence>
<accession>W6XZ93</accession>
<reference evidence="5 6" key="1">
    <citation type="journal article" date="2013" name="PLoS Genet.">
        <title>Comparative genome structure, secondary metabolite, and effector coding capacity across Cochliobolus pathogens.</title>
        <authorList>
            <person name="Condon B.J."/>
            <person name="Leng Y."/>
            <person name="Wu D."/>
            <person name="Bushley K.E."/>
            <person name="Ohm R.A."/>
            <person name="Otillar R."/>
            <person name="Martin J."/>
            <person name="Schackwitz W."/>
            <person name="Grimwood J."/>
            <person name="MohdZainudin N."/>
            <person name="Xue C."/>
            <person name="Wang R."/>
            <person name="Manning V.A."/>
            <person name="Dhillon B."/>
            <person name="Tu Z.J."/>
            <person name="Steffenson B.J."/>
            <person name="Salamov A."/>
            <person name="Sun H."/>
            <person name="Lowry S."/>
            <person name="LaButti K."/>
            <person name="Han J."/>
            <person name="Copeland A."/>
            <person name="Lindquist E."/>
            <person name="Barry K."/>
            <person name="Schmutz J."/>
            <person name="Baker S.E."/>
            <person name="Ciuffetti L.M."/>
            <person name="Grigoriev I.V."/>
            <person name="Zhong S."/>
            <person name="Turgeon B.G."/>
        </authorList>
    </citation>
    <scope>NUCLEOTIDE SEQUENCE [LARGE SCALE GENOMIC DNA]</scope>
    <source>
        <strain evidence="5 6">26-R-13</strain>
    </source>
</reference>
<organism evidence="5 6">
    <name type="scientific">Cochliobolus carbonum (strain 26-R-13)</name>
    <name type="common">Maize leaf spot fungus</name>
    <name type="synonym">Bipolaris zeicola</name>
    <dbReference type="NCBI Taxonomy" id="930089"/>
    <lineage>
        <taxon>Eukaryota</taxon>
        <taxon>Fungi</taxon>
        <taxon>Dikarya</taxon>
        <taxon>Ascomycota</taxon>
        <taxon>Pezizomycotina</taxon>
        <taxon>Dothideomycetes</taxon>
        <taxon>Pleosporomycetidae</taxon>
        <taxon>Pleosporales</taxon>
        <taxon>Pleosporineae</taxon>
        <taxon>Pleosporaceae</taxon>
        <taxon>Bipolaris</taxon>
    </lineage>
</organism>
<sequence>MSLPSTFQGAEVPEPKAQLSIAQRSLSDLKPNEVGIKVTATAINPVDYKIRDYAVFIQKYPAVLGSDAAGVVAAVGSEVKDLKVGERVFFQGIIGNYESSTFQQYCKMPAELVSKTPDNISDDEAAGIMLATIAVTTGFYAQTGHGMTPPWQEGGRNVGKGKSIIIIGGASSVGQYAIQMARLSGFERIVTNASASNHEFLKKIGAHVVLDRSESTPDAVFEAAGGLPFDFIFDAISAPATQKLAVQVLQKAKVSGGHVVTVQSPDAEAKTLGQSEEPHIEVKGIMGLGSSPDLRHLSEPLAKSLGGPNGYIAQGLFTPNRPQLVPGGLAGLEEAFSLSKSGVSGKKLVIRPHETK</sequence>
<dbReference type="AlphaFoldDB" id="W6XZ93"/>
<evidence type="ECO:0000256" key="1">
    <source>
        <dbReference type="ARBA" id="ARBA00008072"/>
    </source>
</evidence>
<dbReference type="InterPro" id="IPR047122">
    <property type="entry name" value="Trans-enoyl_RdTase-like"/>
</dbReference>
<dbReference type="SUPFAM" id="SSF51735">
    <property type="entry name" value="NAD(P)-binding Rossmann-fold domains"/>
    <property type="match status" value="1"/>
</dbReference>
<dbReference type="InterPro" id="IPR013154">
    <property type="entry name" value="ADH-like_N"/>
</dbReference>
<evidence type="ECO:0000256" key="3">
    <source>
        <dbReference type="ARBA" id="ARBA00023002"/>
    </source>
</evidence>
<dbReference type="HOGENOM" id="CLU_026673_16_5_1"/>
<keyword evidence="6" id="KW-1185">Reference proteome</keyword>
<keyword evidence="3" id="KW-0560">Oxidoreductase</keyword>
<dbReference type="Pfam" id="PF00107">
    <property type="entry name" value="ADH_zinc_N"/>
    <property type="match status" value="1"/>
</dbReference>
<proteinExistence type="inferred from homology"/>
<dbReference type="CDD" id="cd08249">
    <property type="entry name" value="enoyl_reductase_like"/>
    <property type="match status" value="1"/>
</dbReference>
<dbReference type="OrthoDB" id="9992527at2759"/>
<gene>
    <name evidence="5" type="ORF">COCCADRAFT_97776</name>
</gene>
<feature type="domain" description="Enoyl reductase (ER)" evidence="4">
    <location>
        <begin position="16"/>
        <end position="349"/>
    </location>
</feature>
<dbReference type="InterPro" id="IPR011032">
    <property type="entry name" value="GroES-like_sf"/>
</dbReference>
<dbReference type="InterPro" id="IPR013149">
    <property type="entry name" value="ADH-like_C"/>
</dbReference>